<dbReference type="Gene3D" id="3.40.50.10190">
    <property type="entry name" value="BRCT domain"/>
    <property type="match status" value="1"/>
</dbReference>
<keyword evidence="8" id="KW-0227">DNA damage</keyword>
<dbReference type="GO" id="GO:0006281">
    <property type="term" value="P:DNA repair"/>
    <property type="evidence" value="ECO:0007669"/>
    <property type="project" value="UniProtKB-KW"/>
</dbReference>
<dbReference type="SMART" id="SM00278">
    <property type="entry name" value="HhH1"/>
    <property type="match status" value="4"/>
</dbReference>
<dbReference type="SMART" id="SM00292">
    <property type="entry name" value="BRCT"/>
    <property type="match status" value="1"/>
</dbReference>
<reference evidence="16 17" key="1">
    <citation type="journal article" date="2015" name="Nature">
        <title>rRNA introns, odd ribosomes, and small enigmatic genomes across a large radiation of phyla.</title>
        <authorList>
            <person name="Brown C.T."/>
            <person name="Hug L.A."/>
            <person name="Thomas B.C."/>
            <person name="Sharon I."/>
            <person name="Castelle C.J."/>
            <person name="Singh A."/>
            <person name="Wilkins M.J."/>
            <person name="Williams K.H."/>
            <person name="Banfield J.F."/>
        </authorList>
    </citation>
    <scope>NUCLEOTIDE SEQUENCE [LARGE SCALE GENOMIC DNA]</scope>
</reference>
<dbReference type="SUPFAM" id="SSF56091">
    <property type="entry name" value="DNA ligase/mRNA capping enzyme, catalytic domain"/>
    <property type="match status" value="1"/>
</dbReference>
<evidence type="ECO:0000313" key="17">
    <source>
        <dbReference type="Proteomes" id="UP000033999"/>
    </source>
</evidence>
<keyword evidence="6" id="KW-0235">DNA replication</keyword>
<dbReference type="SUPFAM" id="SSF52113">
    <property type="entry name" value="BRCT domain"/>
    <property type="match status" value="1"/>
</dbReference>
<evidence type="ECO:0000256" key="11">
    <source>
        <dbReference type="ARBA" id="ARBA00023027"/>
    </source>
</evidence>
<dbReference type="Pfam" id="PF01653">
    <property type="entry name" value="DNA_ligase_aden"/>
    <property type="match status" value="2"/>
</dbReference>
<dbReference type="HAMAP" id="MF_01588">
    <property type="entry name" value="DNA_ligase_A"/>
    <property type="match status" value="1"/>
</dbReference>
<evidence type="ECO:0000256" key="8">
    <source>
        <dbReference type="ARBA" id="ARBA00022763"/>
    </source>
</evidence>
<evidence type="ECO:0000256" key="3">
    <source>
        <dbReference type="ARBA" id="ARBA00012722"/>
    </source>
</evidence>
<dbReference type="InterPro" id="IPR013839">
    <property type="entry name" value="DNAligase_adenylation"/>
</dbReference>
<dbReference type="Gene3D" id="2.40.50.140">
    <property type="entry name" value="Nucleic acid-binding proteins"/>
    <property type="match status" value="1"/>
</dbReference>
<dbReference type="PIRSF" id="PIRSF001604">
    <property type="entry name" value="LigA"/>
    <property type="match status" value="1"/>
</dbReference>
<evidence type="ECO:0000256" key="2">
    <source>
        <dbReference type="ARBA" id="ARBA00004067"/>
    </source>
</evidence>
<comment type="function">
    <text evidence="2">DNA ligase that catalyzes the formation of phosphodiester linkages between 5'-phosphoryl and 3'-hydroxyl groups in double-stranded DNA using NAD as a coenzyme and as the energy source for the reaction. It is essential for DNA replication and repair of damaged DNA.</text>
</comment>
<protein>
    <recommendedName>
        <fullName evidence="4">DNA ligase</fullName>
        <ecNumber evidence="3">6.5.1.2</ecNumber>
    </recommendedName>
</protein>
<dbReference type="InterPro" id="IPR036420">
    <property type="entry name" value="BRCT_dom_sf"/>
</dbReference>
<dbReference type="FunFam" id="1.10.150.20:FF:000006">
    <property type="entry name" value="DNA ligase"/>
    <property type="match status" value="1"/>
</dbReference>
<dbReference type="CDD" id="cd17748">
    <property type="entry name" value="BRCT_DNA_ligase_like"/>
    <property type="match status" value="1"/>
</dbReference>
<evidence type="ECO:0000256" key="5">
    <source>
        <dbReference type="ARBA" id="ARBA00022598"/>
    </source>
</evidence>
<dbReference type="EC" id="6.5.1.2" evidence="3"/>
<feature type="domain" description="BRCT" evidence="15">
    <location>
        <begin position="495"/>
        <end position="574"/>
    </location>
</feature>
<evidence type="ECO:0000259" key="15">
    <source>
        <dbReference type="PROSITE" id="PS50172"/>
    </source>
</evidence>
<dbReference type="Pfam" id="PF00533">
    <property type="entry name" value="BRCT"/>
    <property type="match status" value="1"/>
</dbReference>
<dbReference type="GO" id="GO:0005829">
    <property type="term" value="C:cytosol"/>
    <property type="evidence" value="ECO:0007669"/>
    <property type="project" value="TreeGrafter"/>
</dbReference>
<dbReference type="SUPFAM" id="SSF47781">
    <property type="entry name" value="RuvA domain 2-like"/>
    <property type="match status" value="1"/>
</dbReference>
<dbReference type="InterPro" id="IPR001679">
    <property type="entry name" value="DNA_ligase"/>
</dbReference>
<dbReference type="InterPro" id="IPR013840">
    <property type="entry name" value="DNAligase_N"/>
</dbReference>
<dbReference type="PATRIC" id="fig|1619041.3.peg.825"/>
<dbReference type="EMBL" id="LCKX01000032">
    <property type="protein sequence ID" value="KKU06450.1"/>
    <property type="molecule type" value="Genomic_DNA"/>
</dbReference>
<accession>A0A0G1QCR5</accession>
<evidence type="ECO:0000256" key="6">
    <source>
        <dbReference type="ARBA" id="ARBA00022705"/>
    </source>
</evidence>
<dbReference type="Gene3D" id="3.30.470.30">
    <property type="entry name" value="DNA ligase/mRNA capping enzyme"/>
    <property type="match status" value="1"/>
</dbReference>
<keyword evidence="9" id="KW-0862">Zinc</keyword>
<dbReference type="InterPro" id="IPR012340">
    <property type="entry name" value="NA-bd_OB-fold"/>
</dbReference>
<dbReference type="NCBIfam" id="NF005932">
    <property type="entry name" value="PRK07956.1"/>
    <property type="match status" value="1"/>
</dbReference>
<sequence>EYENGVLARGSTRGDGKIGENVTQNLKTIDAIPLRLKESSVHEVDEFLKHYGRGLDARAFRSLCAKPVSLEARGECFMSKKTFEELNRVALKNGEEAFANPRNAAAGSIRQLDSSVMRARKLDFYAYALVTNLGQVTHEQEHEIMKFFGLKVNPLCRVCKNLKEVSVYRDEIMKKREKLPYWTDGVVVNVHDESLFNRLGVVGKTSRAMIAYKFPAEQGVTKIKMVHWQMGRTGALTPVATMEPVQLAGSTVTHATLHNPDEIERLGLKIGDTVVVEKAGDIIPKVIQVLIKLRTGHEKHIEVPAVCPLCHSRIERRKITAGKKQEDSSAIYCSNQRCFGQEKEKIIHFVSKKAFDMDGLGEKIVEQLIEEGLIRTPADLFILKEDNLKDLERFAEKSAENLVQSIEKSKHTTLPRFIFALGIPHVGEETALDLSRAFGTLEKLSNTTREELNALPNLGPVISKSLYEYFHEVEHKKLIEELLDRGVVIEKFLAPKKGSFDGKTFVLTGELAGFTRESASEKIRALGGHVAGSVSAQTDYVVAGEKAGSKLAKAQKLGVKIIHEEAFKHLLAGR</sequence>
<dbReference type="Gene3D" id="1.10.150.20">
    <property type="entry name" value="5' to 3' exonuclease, C-terminal subdomain"/>
    <property type="match status" value="2"/>
</dbReference>
<evidence type="ECO:0000256" key="1">
    <source>
        <dbReference type="ARBA" id="ARBA00001946"/>
    </source>
</evidence>
<dbReference type="InterPro" id="IPR003583">
    <property type="entry name" value="Hlx-hairpin-Hlx_DNA-bd_motif"/>
</dbReference>
<evidence type="ECO:0000256" key="13">
    <source>
        <dbReference type="ARBA" id="ARBA00034005"/>
    </source>
</evidence>
<dbReference type="InterPro" id="IPR041663">
    <property type="entry name" value="DisA/LigA_HHH"/>
</dbReference>
<comment type="cofactor">
    <cofactor evidence="1">
        <name>Mg(2+)</name>
        <dbReference type="ChEBI" id="CHEBI:18420"/>
    </cofactor>
</comment>
<keyword evidence="7" id="KW-0479">Metal-binding</keyword>
<dbReference type="NCBIfam" id="TIGR00575">
    <property type="entry name" value="dnlj"/>
    <property type="match status" value="1"/>
</dbReference>
<evidence type="ECO:0000256" key="4">
    <source>
        <dbReference type="ARBA" id="ARBA00013308"/>
    </source>
</evidence>
<evidence type="ECO:0000256" key="12">
    <source>
        <dbReference type="ARBA" id="ARBA00023204"/>
    </source>
</evidence>
<dbReference type="Pfam" id="PF03120">
    <property type="entry name" value="OB_DNA_ligase"/>
    <property type="match status" value="1"/>
</dbReference>
<dbReference type="FunFam" id="1.10.150.20:FF:000007">
    <property type="entry name" value="DNA ligase"/>
    <property type="match status" value="1"/>
</dbReference>
<dbReference type="GO" id="GO:0003911">
    <property type="term" value="F:DNA ligase (NAD+) activity"/>
    <property type="evidence" value="ECO:0007669"/>
    <property type="project" value="UniProtKB-EC"/>
</dbReference>
<dbReference type="AlphaFoldDB" id="A0A0G1QCR5"/>
<evidence type="ECO:0000313" key="16">
    <source>
        <dbReference type="EMBL" id="KKU06450.1"/>
    </source>
</evidence>
<dbReference type="GO" id="GO:0003677">
    <property type="term" value="F:DNA binding"/>
    <property type="evidence" value="ECO:0007669"/>
    <property type="project" value="InterPro"/>
</dbReference>
<keyword evidence="11" id="KW-0520">NAD</keyword>
<organism evidence="16 17">
    <name type="scientific">Candidatus Magasanikbacteria bacterium GW2011_GWA2_45_39</name>
    <dbReference type="NCBI Taxonomy" id="1619041"/>
    <lineage>
        <taxon>Bacteria</taxon>
        <taxon>Candidatus Magasanikiibacteriota</taxon>
    </lineage>
</organism>
<comment type="caution">
    <text evidence="16">The sequence shown here is derived from an EMBL/GenBank/DDBJ whole genome shotgun (WGS) entry which is preliminary data.</text>
</comment>
<keyword evidence="10" id="KW-0460">Magnesium</keyword>
<dbReference type="PANTHER" id="PTHR23389:SF9">
    <property type="entry name" value="DNA LIGASE"/>
    <property type="match status" value="1"/>
</dbReference>
<dbReference type="SMART" id="SM00532">
    <property type="entry name" value="LIGANc"/>
    <property type="match status" value="1"/>
</dbReference>
<dbReference type="GO" id="GO:0046872">
    <property type="term" value="F:metal ion binding"/>
    <property type="evidence" value="ECO:0007669"/>
    <property type="project" value="UniProtKB-KW"/>
</dbReference>
<keyword evidence="12" id="KW-0234">DNA repair</keyword>
<comment type="catalytic activity">
    <reaction evidence="13">
        <text>NAD(+) + (deoxyribonucleotide)n-3'-hydroxyl + 5'-phospho-(deoxyribonucleotide)m = (deoxyribonucleotide)n+m + AMP + beta-nicotinamide D-nucleotide.</text>
        <dbReference type="EC" id="6.5.1.2"/>
    </reaction>
</comment>
<evidence type="ECO:0000256" key="9">
    <source>
        <dbReference type="ARBA" id="ARBA00022833"/>
    </source>
</evidence>
<dbReference type="Proteomes" id="UP000033999">
    <property type="component" value="Unassembled WGS sequence"/>
</dbReference>
<dbReference type="SUPFAM" id="SSF50249">
    <property type="entry name" value="Nucleic acid-binding proteins"/>
    <property type="match status" value="1"/>
</dbReference>
<dbReference type="FunFam" id="2.40.50.140:FF:000012">
    <property type="entry name" value="DNA ligase"/>
    <property type="match status" value="1"/>
</dbReference>
<dbReference type="InterPro" id="IPR001357">
    <property type="entry name" value="BRCT_dom"/>
</dbReference>
<dbReference type="Pfam" id="PF14520">
    <property type="entry name" value="HHH_5"/>
    <property type="match status" value="1"/>
</dbReference>
<evidence type="ECO:0000256" key="10">
    <source>
        <dbReference type="ARBA" id="ARBA00022842"/>
    </source>
</evidence>
<dbReference type="GO" id="GO:0006260">
    <property type="term" value="P:DNA replication"/>
    <property type="evidence" value="ECO:0007669"/>
    <property type="project" value="UniProtKB-KW"/>
</dbReference>
<comment type="similarity">
    <text evidence="14">Belongs to the NAD-dependent DNA ligase family. LigA subfamily.</text>
</comment>
<evidence type="ECO:0000256" key="14">
    <source>
        <dbReference type="ARBA" id="ARBA00060881"/>
    </source>
</evidence>
<proteinExistence type="inferred from homology"/>
<dbReference type="Gene3D" id="6.20.10.30">
    <property type="match status" value="1"/>
</dbReference>
<dbReference type="Pfam" id="PF12826">
    <property type="entry name" value="HHH_2"/>
    <property type="match status" value="1"/>
</dbReference>
<gene>
    <name evidence="16" type="ORF">UX10_C0032G0001</name>
</gene>
<dbReference type="PANTHER" id="PTHR23389">
    <property type="entry name" value="CHROMOSOME TRANSMISSION FIDELITY FACTOR 18"/>
    <property type="match status" value="1"/>
</dbReference>
<dbReference type="InterPro" id="IPR010994">
    <property type="entry name" value="RuvA_2-like"/>
</dbReference>
<dbReference type="PROSITE" id="PS50172">
    <property type="entry name" value="BRCT"/>
    <property type="match status" value="1"/>
</dbReference>
<keyword evidence="5 16" id="KW-0436">Ligase</keyword>
<name>A0A0G1QCR5_9BACT</name>
<feature type="non-terminal residue" evidence="16">
    <location>
        <position position="1"/>
    </location>
</feature>
<evidence type="ECO:0000256" key="7">
    <source>
        <dbReference type="ARBA" id="ARBA00022723"/>
    </source>
</evidence>
<dbReference type="InterPro" id="IPR004150">
    <property type="entry name" value="NAD_DNA_ligase_OB"/>
</dbReference>